<keyword evidence="1" id="KW-0812">Transmembrane</keyword>
<feature type="transmembrane region" description="Helical" evidence="1">
    <location>
        <begin position="129"/>
        <end position="147"/>
    </location>
</feature>
<sequence>MNVMKESTKSEKPLPSFAIFGIALYLFCYISVAIWGYYVVNGIAMTISFLIVYYYLDLIIDKINFLKNSDYRKQMYFLFFLSIILRFGWLGQDQVITRDIDFYVERSQALVDGQKPYIERADINKPPLFALYIWIIGFSTDVVNNFLSTDISYYTSFRMVSSIGDSLVVIGIFWIAYENYSKKHAQYAAISYAIFPIAIETSGLSGHYDPFVILCTLIPLKLLWPEEKSQRLDSIYILSGFLIGLGIALKFYPVVMIPFFLFIIYSWRGRILFSGGLPIASILSYGILEMRYPGAVKVYREYQGGTWMGEWMKSFASAFYEFTGSSEVLGLSFNNVFISLFGIMGFIMVLGWISARHLTGVEVSRYDNETNAFTNLLMWFVKKWDTVISSNDLKTESGWTIFSIKVISFSFIAYYGSQVAAGFYLYEGGLGLNPPWLYALEFLAFYTVIVFFLYKSCSTYFDNIKLSSEESFVLMLGLGVMVLMFGSPDYPTWYICWYAPFVMIAPTYQTRMALMLLLVWNFPGDSIALLPDYVVEAN</sequence>
<dbReference type="EMBL" id="MIZA01000019">
    <property type="protein sequence ID" value="OIR18996.1"/>
    <property type="molecule type" value="Genomic_DNA"/>
</dbReference>
<feature type="transmembrane region" description="Helical" evidence="1">
    <location>
        <begin position="76"/>
        <end position="92"/>
    </location>
</feature>
<organism evidence="3 4">
    <name type="scientific">Marine Group III euryarchaeote CG-Epi1</name>
    <dbReference type="NCBI Taxonomy" id="1888995"/>
    <lineage>
        <taxon>Archaea</taxon>
        <taxon>Methanobacteriati</taxon>
        <taxon>Thermoplasmatota</taxon>
        <taxon>Thermoplasmata</taxon>
        <taxon>Candidatus Thermoprofundales</taxon>
    </lineage>
</organism>
<feature type="transmembrane region" description="Helical" evidence="1">
    <location>
        <begin position="271"/>
        <end position="288"/>
    </location>
</feature>
<keyword evidence="1" id="KW-1133">Transmembrane helix</keyword>
<feature type="transmembrane region" description="Helical" evidence="1">
    <location>
        <begin position="466"/>
        <end position="485"/>
    </location>
</feature>
<feature type="transmembrane region" description="Helical" evidence="1">
    <location>
        <begin position="159"/>
        <end position="177"/>
    </location>
</feature>
<name>A0A1J5TYX1_9ARCH</name>
<protein>
    <recommendedName>
        <fullName evidence="2">Glycosyltransferase RgtA/B/C/D-like domain-containing protein</fullName>
    </recommendedName>
</protein>
<accession>A0A1J5TYX1</accession>
<evidence type="ECO:0000313" key="3">
    <source>
        <dbReference type="EMBL" id="OIR18996.1"/>
    </source>
</evidence>
<dbReference type="Pfam" id="PF13231">
    <property type="entry name" value="PMT_2"/>
    <property type="match status" value="1"/>
</dbReference>
<evidence type="ECO:0000313" key="4">
    <source>
        <dbReference type="Proteomes" id="UP000183080"/>
    </source>
</evidence>
<dbReference type="InterPro" id="IPR038731">
    <property type="entry name" value="RgtA/B/C-like"/>
</dbReference>
<feature type="transmembrane region" description="Helical" evidence="1">
    <location>
        <begin position="436"/>
        <end position="454"/>
    </location>
</feature>
<feature type="transmembrane region" description="Helical" evidence="1">
    <location>
        <begin position="38"/>
        <end position="56"/>
    </location>
</feature>
<dbReference type="Proteomes" id="UP000183080">
    <property type="component" value="Unassembled WGS sequence"/>
</dbReference>
<evidence type="ECO:0000259" key="2">
    <source>
        <dbReference type="Pfam" id="PF13231"/>
    </source>
</evidence>
<feature type="domain" description="Glycosyltransferase RgtA/B/C/D-like" evidence="2">
    <location>
        <begin position="133"/>
        <end position="269"/>
    </location>
</feature>
<dbReference type="STRING" id="1888995.BD935_01155"/>
<gene>
    <name evidence="3" type="ORF">BD935_01155</name>
</gene>
<proteinExistence type="predicted"/>
<feature type="transmembrane region" description="Helical" evidence="1">
    <location>
        <begin position="235"/>
        <end position="264"/>
    </location>
</feature>
<evidence type="ECO:0000256" key="1">
    <source>
        <dbReference type="SAM" id="Phobius"/>
    </source>
</evidence>
<comment type="caution">
    <text evidence="3">The sequence shown here is derived from an EMBL/GenBank/DDBJ whole genome shotgun (WGS) entry which is preliminary data.</text>
</comment>
<keyword evidence="1" id="KW-0472">Membrane</keyword>
<feature type="transmembrane region" description="Helical" evidence="1">
    <location>
        <begin position="398"/>
        <end position="416"/>
    </location>
</feature>
<feature type="transmembrane region" description="Helical" evidence="1">
    <location>
        <begin position="336"/>
        <end position="355"/>
    </location>
</feature>
<dbReference type="AlphaFoldDB" id="A0A1J5TYX1"/>
<reference evidence="3 4" key="1">
    <citation type="submission" date="2016-08" db="EMBL/GenBank/DDBJ databases">
        <title>New Insights into Marine Group III Euryarchaeota, from dark to light.</title>
        <authorList>
            <person name="Haro-Moreno J.M."/>
            <person name="Rodriguez-Valera F."/>
            <person name="Lopez-Garcia P."/>
            <person name="Moreira D."/>
            <person name="Martin-Cuadrado A.B."/>
        </authorList>
    </citation>
    <scope>NUCLEOTIDE SEQUENCE [LARGE SCALE GENOMIC DNA]</scope>
    <source>
        <strain evidence="3">CG-Epi1</strain>
    </source>
</reference>
<feature type="transmembrane region" description="Helical" evidence="1">
    <location>
        <begin position="12"/>
        <end position="32"/>
    </location>
</feature>